<dbReference type="EMBL" id="CAXIEN010000417">
    <property type="protein sequence ID" value="CAL1297210.1"/>
    <property type="molecule type" value="Genomic_DNA"/>
</dbReference>
<protein>
    <submittedName>
        <fullName evidence="1">Uncharacterized protein</fullName>
    </submittedName>
</protein>
<dbReference type="AlphaFoldDB" id="A0AAV2BNB4"/>
<dbReference type="Proteomes" id="UP001497382">
    <property type="component" value="Unassembled WGS sequence"/>
</dbReference>
<evidence type="ECO:0000313" key="1">
    <source>
        <dbReference type="EMBL" id="CAL1297210.1"/>
    </source>
</evidence>
<gene>
    <name evidence="1" type="ORF">LARSCL_LOCUS20174</name>
</gene>
<accession>A0AAV2BNB4</accession>
<proteinExistence type="predicted"/>
<keyword evidence="2" id="KW-1185">Reference proteome</keyword>
<evidence type="ECO:0000313" key="2">
    <source>
        <dbReference type="Proteomes" id="UP001497382"/>
    </source>
</evidence>
<comment type="caution">
    <text evidence="1">The sequence shown here is derived from an EMBL/GenBank/DDBJ whole genome shotgun (WGS) entry which is preliminary data.</text>
</comment>
<name>A0AAV2BNB4_9ARAC</name>
<organism evidence="1 2">
    <name type="scientific">Larinioides sclopetarius</name>
    <dbReference type="NCBI Taxonomy" id="280406"/>
    <lineage>
        <taxon>Eukaryota</taxon>
        <taxon>Metazoa</taxon>
        <taxon>Ecdysozoa</taxon>
        <taxon>Arthropoda</taxon>
        <taxon>Chelicerata</taxon>
        <taxon>Arachnida</taxon>
        <taxon>Araneae</taxon>
        <taxon>Araneomorphae</taxon>
        <taxon>Entelegynae</taxon>
        <taxon>Araneoidea</taxon>
        <taxon>Araneidae</taxon>
        <taxon>Larinioides</taxon>
    </lineage>
</organism>
<sequence length="146" mass="17331">MIYTQEEKLVLRKLELLMQLANGNMLFMAKWKEICNLKDIVKEHLNEELFNLGFNANENSSGAEAVLEYLKVLNGRFFDDLRTCLNNYCSDVEWLTANVRKCDAFHKHIWWKILNDANHYQQLLRTLFIRYMKTYDMIETAIVSIS</sequence>
<reference evidence="1 2" key="1">
    <citation type="submission" date="2024-04" db="EMBL/GenBank/DDBJ databases">
        <authorList>
            <person name="Rising A."/>
            <person name="Reimegard J."/>
            <person name="Sonavane S."/>
            <person name="Akerstrom W."/>
            <person name="Nylinder S."/>
            <person name="Hedman E."/>
            <person name="Kallberg Y."/>
        </authorList>
    </citation>
    <scope>NUCLEOTIDE SEQUENCE [LARGE SCALE GENOMIC DNA]</scope>
</reference>